<comment type="pathway">
    <text evidence="2">One-carbon metabolism; methylamine degradation.</text>
</comment>
<dbReference type="GO" id="GO:0020037">
    <property type="term" value="F:heme binding"/>
    <property type="evidence" value="ECO:0007669"/>
    <property type="project" value="InterPro"/>
</dbReference>
<dbReference type="RefSeq" id="WP_133552531.1">
    <property type="nucleotide sequence ID" value="NZ_SNWM01000001.1"/>
</dbReference>
<dbReference type="PIRSF" id="PIRSF000294">
    <property type="entry name" value="Cytochrome-c_peroxidase"/>
    <property type="match status" value="1"/>
</dbReference>
<feature type="binding site" description="axial binding residue" evidence="14">
    <location>
        <position position="120"/>
    </location>
    <ligand>
        <name>heme c</name>
        <dbReference type="ChEBI" id="CHEBI:61717"/>
        <label>1</label>
    </ligand>
    <ligandPart>
        <name>Fe</name>
        <dbReference type="ChEBI" id="CHEBI:18248"/>
    </ligandPart>
</feature>
<dbReference type="Pfam" id="PF03150">
    <property type="entry name" value="CCP_MauG"/>
    <property type="match status" value="1"/>
</dbReference>
<evidence type="ECO:0000256" key="8">
    <source>
        <dbReference type="ARBA" id="ARBA00022982"/>
    </source>
</evidence>
<evidence type="ECO:0000256" key="9">
    <source>
        <dbReference type="ARBA" id="ARBA00023002"/>
    </source>
</evidence>
<evidence type="ECO:0000256" key="6">
    <source>
        <dbReference type="ARBA" id="ARBA00022729"/>
    </source>
</evidence>
<evidence type="ECO:0000256" key="7">
    <source>
        <dbReference type="ARBA" id="ARBA00022764"/>
    </source>
</evidence>
<feature type="binding site" description="axial binding residue" evidence="14">
    <location>
        <position position="249"/>
    </location>
    <ligand>
        <name>heme c</name>
        <dbReference type="ChEBI" id="CHEBI:61717"/>
        <label>2</label>
    </ligand>
    <ligandPart>
        <name>Fe</name>
        <dbReference type="ChEBI" id="CHEBI:18248"/>
    </ligandPart>
</feature>
<evidence type="ECO:0000256" key="4">
    <source>
        <dbReference type="ARBA" id="ARBA00022617"/>
    </source>
</evidence>
<dbReference type="SUPFAM" id="SSF46626">
    <property type="entry name" value="Cytochrome c"/>
    <property type="match status" value="2"/>
</dbReference>
<feature type="binding site" description="axial binding residue" evidence="14">
    <location>
        <position position="104"/>
    </location>
    <ligand>
        <name>heme c</name>
        <dbReference type="ChEBI" id="CHEBI:61717"/>
        <label>1</label>
    </ligand>
    <ligandPart>
        <name>Fe</name>
        <dbReference type="ChEBI" id="CHEBI:18248"/>
    </ligandPart>
</feature>
<keyword evidence="5 14" id="KW-0479">Metal-binding</keyword>
<keyword evidence="3" id="KW-0813">Transport</keyword>
<proteinExistence type="predicted"/>
<dbReference type="Proteomes" id="UP000295499">
    <property type="component" value="Unassembled WGS sequence"/>
</dbReference>
<evidence type="ECO:0000259" key="15">
    <source>
        <dbReference type="PROSITE" id="PS51007"/>
    </source>
</evidence>
<name>A0A4R6IR87_9SPHI</name>
<keyword evidence="6" id="KW-0732">Signal</keyword>
<evidence type="ECO:0000256" key="12">
    <source>
        <dbReference type="ARBA" id="ARBA00073576"/>
    </source>
</evidence>
<keyword evidence="8" id="KW-0249">Electron transport</keyword>
<feature type="binding site" description="covalent" evidence="13">
    <location>
        <position position="100"/>
    </location>
    <ligand>
        <name>heme c</name>
        <dbReference type="ChEBI" id="CHEBI:61717"/>
        <label>1</label>
    </ligand>
</feature>
<dbReference type="GO" id="GO:0042597">
    <property type="term" value="C:periplasmic space"/>
    <property type="evidence" value="ECO:0007669"/>
    <property type="project" value="UniProtKB-SubCell"/>
</dbReference>
<dbReference type="PROSITE" id="PS51007">
    <property type="entry name" value="CYTC"/>
    <property type="match status" value="2"/>
</dbReference>
<feature type="binding site" description="covalent" evidence="13">
    <location>
        <position position="103"/>
    </location>
    <ligand>
        <name>heme c</name>
        <dbReference type="ChEBI" id="CHEBI:61717"/>
        <label>1</label>
    </ligand>
</feature>
<sequence length="379" mass="43060">MKNVFLTLSGVMAVLVFLSFRSYDFHPGDELSIDSLRTVYTKNPLNWPKATIDSGVTFSELGVLPSSPVDLKDPQTRNKVALGRILFFDPRLSESNQISCSSCHAPDLNYTDGREVSVGHDHANTSRNAPSLENVWFFKKLFWDGRAESLEQQAEGPVASVTEMHQDMKQLPKKLKKIQGYHPLFTAAFGDDKIDTKRIFESLAVFQRTIVSRKTPFDRFLEGNKKALTDQQVLGLHLFRTKARCMNCHNGPLFTDNEFHNAGLTYYGRKYEDLGRYNVTKKIEDVGKFKTPGLRDVMRTAPWFHNGLFGNMEGVMNMYNAGMPEQKRKPEQLNDPKYPVKDKLLKGLNLSKDERSAVIAFLESISTEAWKDRSPVLPI</sequence>
<evidence type="ECO:0000256" key="5">
    <source>
        <dbReference type="ARBA" id="ARBA00022723"/>
    </source>
</evidence>
<keyword evidence="10 14" id="KW-0408">Iron</keyword>
<comment type="PTM">
    <text evidence="13">Binds 2 heme groups per subunit.</text>
</comment>
<feature type="binding site" description="covalent" evidence="13">
    <location>
        <position position="245"/>
    </location>
    <ligand>
        <name>heme c</name>
        <dbReference type="ChEBI" id="CHEBI:61717"/>
        <label>2</label>
    </ligand>
</feature>
<evidence type="ECO:0000313" key="16">
    <source>
        <dbReference type="EMBL" id="TDO24496.1"/>
    </source>
</evidence>
<evidence type="ECO:0000256" key="14">
    <source>
        <dbReference type="PIRSR" id="PIRSR000294-2"/>
    </source>
</evidence>
<gene>
    <name evidence="16" type="ORF">CLV32_0785</name>
</gene>
<feature type="binding site" description="covalent" evidence="13">
    <location>
        <position position="248"/>
    </location>
    <ligand>
        <name>heme c</name>
        <dbReference type="ChEBI" id="CHEBI:61717"/>
        <label>2</label>
    </ligand>
</feature>
<dbReference type="FunFam" id="1.10.760.10:FF:000019">
    <property type="entry name" value="Di-heme cytochrome C peroxidase"/>
    <property type="match status" value="1"/>
</dbReference>
<dbReference type="GO" id="GO:0009055">
    <property type="term" value="F:electron transfer activity"/>
    <property type="evidence" value="ECO:0007669"/>
    <property type="project" value="InterPro"/>
</dbReference>
<evidence type="ECO:0000256" key="11">
    <source>
        <dbReference type="ARBA" id="ARBA00058991"/>
    </source>
</evidence>
<dbReference type="AlphaFoldDB" id="A0A4R6IR87"/>
<dbReference type="InterPro" id="IPR004852">
    <property type="entry name" value="Di-haem_cyt_c_peroxidsae"/>
</dbReference>
<comment type="function">
    <text evidence="11">Involved in methylamine metabolism. Essential for the maturation of the beta subunit of MADH, presumably via a step in the biosynthesis of tryptophan tryptophylquinone (TTQ), the cofactor of MADH.</text>
</comment>
<evidence type="ECO:0000256" key="3">
    <source>
        <dbReference type="ARBA" id="ARBA00022448"/>
    </source>
</evidence>
<keyword evidence="7" id="KW-0574">Periplasm</keyword>
<keyword evidence="4 13" id="KW-0349">Heme</keyword>
<feature type="domain" description="Cytochrome c" evidence="15">
    <location>
        <begin position="78"/>
        <end position="205"/>
    </location>
</feature>
<dbReference type="InterPro" id="IPR051395">
    <property type="entry name" value="Cytochrome_c_Peroxidase/MauG"/>
</dbReference>
<dbReference type="PANTHER" id="PTHR30600:SF10">
    <property type="entry name" value="BLL6722 PROTEIN"/>
    <property type="match status" value="1"/>
</dbReference>
<comment type="cofactor">
    <cofactor evidence="13">
        <name>heme</name>
        <dbReference type="ChEBI" id="CHEBI:30413"/>
    </cofactor>
    <text evidence="13">Binds 2 heme groups.</text>
</comment>
<evidence type="ECO:0000256" key="13">
    <source>
        <dbReference type="PIRSR" id="PIRSR000294-1"/>
    </source>
</evidence>
<accession>A0A4R6IR87</accession>
<dbReference type="GO" id="GO:0004130">
    <property type="term" value="F:cytochrome-c peroxidase activity"/>
    <property type="evidence" value="ECO:0007669"/>
    <property type="project" value="TreeGrafter"/>
</dbReference>
<dbReference type="InterPro" id="IPR026259">
    <property type="entry name" value="MauG/Cytc_peroxidase"/>
</dbReference>
<evidence type="ECO:0000256" key="2">
    <source>
        <dbReference type="ARBA" id="ARBA00004856"/>
    </source>
</evidence>
<keyword evidence="17" id="KW-1185">Reference proteome</keyword>
<dbReference type="Gene3D" id="1.10.760.10">
    <property type="entry name" value="Cytochrome c-like domain"/>
    <property type="match status" value="2"/>
</dbReference>
<comment type="caution">
    <text evidence="16">The sequence shown here is derived from an EMBL/GenBank/DDBJ whole genome shotgun (WGS) entry which is preliminary data.</text>
</comment>
<organism evidence="16 17">
    <name type="scientific">Pedobacter duraquae</name>
    <dbReference type="NCBI Taxonomy" id="425511"/>
    <lineage>
        <taxon>Bacteria</taxon>
        <taxon>Pseudomonadati</taxon>
        <taxon>Bacteroidota</taxon>
        <taxon>Sphingobacteriia</taxon>
        <taxon>Sphingobacteriales</taxon>
        <taxon>Sphingobacteriaceae</taxon>
        <taxon>Pedobacter</taxon>
    </lineage>
</organism>
<evidence type="ECO:0000256" key="10">
    <source>
        <dbReference type="ARBA" id="ARBA00023004"/>
    </source>
</evidence>
<dbReference type="OrthoDB" id="9805202at2"/>
<dbReference type="PANTHER" id="PTHR30600">
    <property type="entry name" value="CYTOCHROME C PEROXIDASE-RELATED"/>
    <property type="match status" value="1"/>
</dbReference>
<dbReference type="GO" id="GO:0046872">
    <property type="term" value="F:metal ion binding"/>
    <property type="evidence" value="ECO:0007669"/>
    <property type="project" value="UniProtKB-KW"/>
</dbReference>
<evidence type="ECO:0000256" key="1">
    <source>
        <dbReference type="ARBA" id="ARBA00004418"/>
    </source>
</evidence>
<feature type="domain" description="Cytochrome c" evidence="15">
    <location>
        <begin position="230"/>
        <end position="366"/>
    </location>
</feature>
<comment type="subcellular location">
    <subcellularLocation>
        <location evidence="1">Periplasm</location>
    </subcellularLocation>
</comment>
<keyword evidence="9" id="KW-0560">Oxidoreductase</keyword>
<protein>
    <recommendedName>
        <fullName evidence="12">Methylamine utilization protein MauG</fullName>
    </recommendedName>
</protein>
<dbReference type="InterPro" id="IPR036909">
    <property type="entry name" value="Cyt_c-like_dom_sf"/>
</dbReference>
<reference evidence="16 17" key="1">
    <citation type="submission" date="2019-03" db="EMBL/GenBank/DDBJ databases">
        <title>Genomic Encyclopedia of Archaeal and Bacterial Type Strains, Phase II (KMG-II): from individual species to whole genera.</title>
        <authorList>
            <person name="Goeker M."/>
        </authorList>
    </citation>
    <scope>NUCLEOTIDE SEQUENCE [LARGE SCALE GENOMIC DNA]</scope>
    <source>
        <strain evidence="16 17">DSM 19034</strain>
    </source>
</reference>
<dbReference type="InterPro" id="IPR009056">
    <property type="entry name" value="Cyt_c-like_dom"/>
</dbReference>
<keyword evidence="16" id="KW-0575">Peroxidase</keyword>
<dbReference type="EMBL" id="SNWM01000001">
    <property type="protein sequence ID" value="TDO24496.1"/>
    <property type="molecule type" value="Genomic_DNA"/>
</dbReference>
<evidence type="ECO:0000313" key="17">
    <source>
        <dbReference type="Proteomes" id="UP000295499"/>
    </source>
</evidence>